<dbReference type="GO" id="GO:0019843">
    <property type="term" value="F:rRNA binding"/>
    <property type="evidence" value="ECO:0007669"/>
    <property type="project" value="UniProtKB-UniRule"/>
</dbReference>
<dbReference type="RefSeq" id="WP_341467865.1">
    <property type="nucleotide sequence ID" value="NZ_CP128399.1"/>
</dbReference>
<keyword evidence="3 7" id="KW-0694">RNA-binding</keyword>
<evidence type="ECO:0000256" key="6">
    <source>
        <dbReference type="ARBA" id="ARBA00035292"/>
    </source>
</evidence>
<dbReference type="InterPro" id="IPR036791">
    <property type="entry name" value="Ribosomal_bL9_C_sf"/>
</dbReference>
<dbReference type="AlphaFoldDB" id="A0A8T7M2N0"/>
<dbReference type="GO" id="GO:1990904">
    <property type="term" value="C:ribonucleoprotein complex"/>
    <property type="evidence" value="ECO:0007669"/>
    <property type="project" value="UniProtKB-KW"/>
</dbReference>
<dbReference type="SUPFAM" id="SSF55658">
    <property type="entry name" value="L9 N-domain-like"/>
    <property type="match status" value="1"/>
</dbReference>
<evidence type="ECO:0000256" key="5">
    <source>
        <dbReference type="ARBA" id="ARBA00023274"/>
    </source>
</evidence>
<dbReference type="GO" id="GO:0003735">
    <property type="term" value="F:structural constituent of ribosome"/>
    <property type="evidence" value="ECO:0007669"/>
    <property type="project" value="InterPro"/>
</dbReference>
<evidence type="ECO:0000256" key="2">
    <source>
        <dbReference type="ARBA" id="ARBA00022730"/>
    </source>
</evidence>
<dbReference type="InterPro" id="IPR020069">
    <property type="entry name" value="Ribosomal_bL9_C"/>
</dbReference>
<dbReference type="EMBL" id="JACATZ010000001">
    <property type="protein sequence ID" value="NWJ46610.1"/>
    <property type="molecule type" value="Genomic_DNA"/>
</dbReference>
<dbReference type="PROSITE" id="PS00651">
    <property type="entry name" value="RIBOSOMAL_L9"/>
    <property type="match status" value="1"/>
</dbReference>
<dbReference type="Pfam" id="PF03948">
    <property type="entry name" value="Ribosomal_L9_C"/>
    <property type="match status" value="1"/>
</dbReference>
<dbReference type="InterPro" id="IPR000244">
    <property type="entry name" value="Ribosomal_bL9"/>
</dbReference>
<accession>A0A8T7M2N0</accession>
<keyword evidence="13" id="KW-1185">Reference proteome</keyword>
<dbReference type="HAMAP" id="MF_00503">
    <property type="entry name" value="Ribosomal_bL9"/>
    <property type="match status" value="1"/>
</dbReference>
<dbReference type="PANTHER" id="PTHR21368">
    <property type="entry name" value="50S RIBOSOMAL PROTEIN L9"/>
    <property type="match status" value="1"/>
</dbReference>
<keyword evidence="8" id="KW-0175">Coiled coil</keyword>
<dbReference type="Gene3D" id="3.10.430.100">
    <property type="entry name" value="Ribosomal protein L9, C-terminal domain"/>
    <property type="match status" value="1"/>
</dbReference>
<dbReference type="NCBIfam" id="TIGR00158">
    <property type="entry name" value="L9"/>
    <property type="match status" value="1"/>
</dbReference>
<dbReference type="Gene3D" id="3.40.5.10">
    <property type="entry name" value="Ribosomal protein L9, N-terminal domain"/>
    <property type="match status" value="1"/>
</dbReference>
<evidence type="ECO:0000313" key="10">
    <source>
        <dbReference type="EMBL" id="NWJ46610.1"/>
    </source>
</evidence>
<gene>
    <name evidence="7 11" type="primary">rplI</name>
    <name evidence="10" type="ORF">HXX08_12080</name>
    <name evidence="11" type="ORF">OZ401_001760</name>
</gene>
<dbReference type="GO" id="GO:0006412">
    <property type="term" value="P:translation"/>
    <property type="evidence" value="ECO:0007669"/>
    <property type="project" value="UniProtKB-UniRule"/>
</dbReference>
<feature type="coiled-coil region" evidence="8">
    <location>
        <begin position="44"/>
        <end position="78"/>
    </location>
</feature>
<feature type="domain" description="Ribosomal protein L9" evidence="9">
    <location>
        <begin position="13"/>
        <end position="40"/>
    </location>
</feature>
<dbReference type="InterPro" id="IPR020594">
    <property type="entry name" value="Ribosomal_bL9_bac/chp"/>
</dbReference>
<organism evidence="10 12">
    <name type="scientific">Candidatus Chlorohelix allophototropha</name>
    <dbReference type="NCBI Taxonomy" id="3003348"/>
    <lineage>
        <taxon>Bacteria</taxon>
        <taxon>Bacillati</taxon>
        <taxon>Chloroflexota</taxon>
        <taxon>Chloroflexia</taxon>
        <taxon>Candidatus Chloroheliales</taxon>
        <taxon>Candidatus Chloroheliaceae</taxon>
        <taxon>Candidatus Chlorohelix</taxon>
    </lineage>
</organism>
<evidence type="ECO:0000313" key="12">
    <source>
        <dbReference type="Proteomes" id="UP000521676"/>
    </source>
</evidence>
<dbReference type="GO" id="GO:0005840">
    <property type="term" value="C:ribosome"/>
    <property type="evidence" value="ECO:0007669"/>
    <property type="project" value="UniProtKB-KW"/>
</dbReference>
<keyword evidence="5 7" id="KW-0687">Ribonucleoprotein</keyword>
<evidence type="ECO:0000259" key="9">
    <source>
        <dbReference type="PROSITE" id="PS00651"/>
    </source>
</evidence>
<dbReference type="InterPro" id="IPR036935">
    <property type="entry name" value="Ribosomal_bL9_N_sf"/>
</dbReference>
<evidence type="ECO:0000313" key="13">
    <source>
        <dbReference type="Proteomes" id="UP001431572"/>
    </source>
</evidence>
<evidence type="ECO:0000313" key="11">
    <source>
        <dbReference type="EMBL" id="WJW65979.1"/>
    </source>
</evidence>
<dbReference type="SUPFAM" id="SSF55653">
    <property type="entry name" value="Ribosomal protein L9 C-domain"/>
    <property type="match status" value="1"/>
</dbReference>
<keyword evidence="4 7" id="KW-0689">Ribosomal protein</keyword>
<dbReference type="Pfam" id="PF01281">
    <property type="entry name" value="Ribosomal_L9_N"/>
    <property type="match status" value="1"/>
</dbReference>
<keyword evidence="2 7" id="KW-0699">rRNA-binding</keyword>
<evidence type="ECO:0000256" key="1">
    <source>
        <dbReference type="ARBA" id="ARBA00010605"/>
    </source>
</evidence>
<comment type="similarity">
    <text evidence="1 7">Belongs to the bacterial ribosomal protein bL9 family.</text>
</comment>
<dbReference type="Proteomes" id="UP000521676">
    <property type="component" value="Unassembled WGS sequence"/>
</dbReference>
<protein>
    <recommendedName>
        <fullName evidence="6 7">Large ribosomal subunit protein bL9</fullName>
    </recommendedName>
</protein>
<sequence length="155" mass="16894">MKVILTQEIAHLGNTGEIKEVANGYARNFLLPRGLARPATVGAVKVVERKRAAEERRITQLEEENKSLAELIAKQTLTITAKVGREGRLYGSVTAAQIAEVLSAKIGHEIDRRKVELTENIHTTGSYEVAIKLVGKLAPKVTVKVVGEAEEQTAE</sequence>
<name>A0A8T7M2N0_9CHLR</name>
<dbReference type="Proteomes" id="UP001431572">
    <property type="component" value="Chromosome 1"/>
</dbReference>
<dbReference type="InterPro" id="IPR009027">
    <property type="entry name" value="Ribosomal_bL9/RNase_H1_N"/>
</dbReference>
<reference evidence="11" key="2">
    <citation type="journal article" date="2024" name="Nature">
        <title>Anoxygenic phototroph of the Chloroflexota uses a type I reaction centre.</title>
        <authorList>
            <person name="Tsuji J.M."/>
            <person name="Shaw N.A."/>
            <person name="Nagashima S."/>
            <person name="Venkiteswaran J.J."/>
            <person name="Schiff S.L."/>
            <person name="Watanabe T."/>
            <person name="Fukui M."/>
            <person name="Hanada S."/>
            <person name="Tank M."/>
            <person name="Neufeld J.D."/>
        </authorList>
    </citation>
    <scope>NUCLEOTIDE SEQUENCE</scope>
    <source>
        <strain evidence="11">L227-S17</strain>
    </source>
</reference>
<dbReference type="InterPro" id="IPR020070">
    <property type="entry name" value="Ribosomal_bL9_N"/>
</dbReference>
<evidence type="ECO:0000256" key="3">
    <source>
        <dbReference type="ARBA" id="ARBA00022884"/>
    </source>
</evidence>
<reference evidence="10 12" key="1">
    <citation type="submission" date="2020-06" db="EMBL/GenBank/DDBJ databases">
        <title>Anoxygenic phototrophic Chloroflexota member uses a Type I reaction center.</title>
        <authorList>
            <person name="Tsuji J.M."/>
            <person name="Shaw N.A."/>
            <person name="Nagashima S."/>
            <person name="Venkiteswaran J."/>
            <person name="Schiff S.L."/>
            <person name="Hanada S."/>
            <person name="Tank M."/>
            <person name="Neufeld J.D."/>
        </authorList>
    </citation>
    <scope>NUCLEOTIDE SEQUENCE [LARGE SCALE GENOMIC DNA]</scope>
    <source>
        <strain evidence="10">L227-S17</strain>
    </source>
</reference>
<dbReference type="EMBL" id="CP128399">
    <property type="protein sequence ID" value="WJW65979.1"/>
    <property type="molecule type" value="Genomic_DNA"/>
</dbReference>
<evidence type="ECO:0000256" key="4">
    <source>
        <dbReference type="ARBA" id="ARBA00022980"/>
    </source>
</evidence>
<comment type="function">
    <text evidence="7">Binds to the 23S rRNA.</text>
</comment>
<evidence type="ECO:0000256" key="8">
    <source>
        <dbReference type="SAM" id="Coils"/>
    </source>
</evidence>
<proteinExistence type="inferred from homology"/>
<evidence type="ECO:0000256" key="7">
    <source>
        <dbReference type="HAMAP-Rule" id="MF_00503"/>
    </source>
</evidence>